<feature type="transmembrane region" description="Helical" evidence="6">
    <location>
        <begin position="254"/>
        <end position="272"/>
    </location>
</feature>
<feature type="transmembrane region" description="Helical" evidence="6">
    <location>
        <begin position="20"/>
        <end position="46"/>
    </location>
</feature>
<dbReference type="HOGENOM" id="CLU_000960_22_3_1"/>
<feature type="transmembrane region" description="Helical" evidence="6">
    <location>
        <begin position="178"/>
        <end position="195"/>
    </location>
</feature>
<keyword evidence="4 6" id="KW-0472">Membrane</keyword>
<dbReference type="InterPro" id="IPR036259">
    <property type="entry name" value="MFS_trans_sf"/>
</dbReference>
<feature type="region of interest" description="Disordered" evidence="5">
    <location>
        <begin position="445"/>
        <end position="472"/>
    </location>
</feature>
<dbReference type="AlphaFoldDB" id="R7YNU7"/>
<keyword evidence="3 6" id="KW-1133">Transmembrane helix</keyword>
<evidence type="ECO:0000313" key="9">
    <source>
        <dbReference type="Proteomes" id="UP000016924"/>
    </source>
</evidence>
<feature type="compositionally biased region" description="Basic and acidic residues" evidence="5">
    <location>
        <begin position="445"/>
        <end position="465"/>
    </location>
</feature>
<dbReference type="PROSITE" id="PS50850">
    <property type="entry name" value="MFS"/>
    <property type="match status" value="1"/>
</dbReference>
<comment type="subcellular location">
    <subcellularLocation>
        <location evidence="1">Membrane</location>
        <topology evidence="1">Multi-pass membrane protein</topology>
    </subcellularLocation>
</comment>
<dbReference type="OMA" id="GWIHIRK"/>
<dbReference type="OrthoDB" id="4160219at2759"/>
<accession>R7YNU7</accession>
<dbReference type="Pfam" id="PF07690">
    <property type="entry name" value="MFS_1"/>
    <property type="match status" value="1"/>
</dbReference>
<keyword evidence="9" id="KW-1185">Reference proteome</keyword>
<feature type="transmembrane region" description="Helical" evidence="6">
    <location>
        <begin position="343"/>
        <end position="369"/>
    </location>
</feature>
<dbReference type="RefSeq" id="XP_007778653.1">
    <property type="nucleotide sequence ID" value="XM_007780463.1"/>
</dbReference>
<protein>
    <recommendedName>
        <fullName evidence="7">Major facilitator superfamily (MFS) profile domain-containing protein</fullName>
    </recommendedName>
</protein>
<evidence type="ECO:0000256" key="6">
    <source>
        <dbReference type="SAM" id="Phobius"/>
    </source>
</evidence>
<dbReference type="eggNOG" id="KOG0254">
    <property type="taxonomic scope" value="Eukaryota"/>
</dbReference>
<dbReference type="InterPro" id="IPR011701">
    <property type="entry name" value="MFS"/>
</dbReference>
<dbReference type="GO" id="GO:0000329">
    <property type="term" value="C:fungal-type vacuole membrane"/>
    <property type="evidence" value="ECO:0007669"/>
    <property type="project" value="TreeGrafter"/>
</dbReference>
<dbReference type="PANTHER" id="PTHR23501">
    <property type="entry name" value="MAJOR FACILITATOR SUPERFAMILY"/>
    <property type="match status" value="1"/>
</dbReference>
<feature type="transmembrane region" description="Helical" evidence="6">
    <location>
        <begin position="279"/>
        <end position="298"/>
    </location>
</feature>
<feature type="transmembrane region" description="Helical" evidence="6">
    <location>
        <begin position="216"/>
        <end position="242"/>
    </location>
</feature>
<reference evidence="9" key="1">
    <citation type="submission" date="2012-06" db="EMBL/GenBank/DDBJ databases">
        <title>The genome sequence of Coniosporium apollinis CBS 100218.</title>
        <authorList>
            <consortium name="The Broad Institute Genome Sequencing Platform"/>
            <person name="Cuomo C."/>
            <person name="Gorbushina A."/>
            <person name="Noack S."/>
            <person name="Walker B."/>
            <person name="Young S.K."/>
            <person name="Zeng Q."/>
            <person name="Gargeya S."/>
            <person name="Fitzgerald M."/>
            <person name="Haas B."/>
            <person name="Abouelleil A."/>
            <person name="Alvarado L."/>
            <person name="Arachchi H.M."/>
            <person name="Berlin A.M."/>
            <person name="Chapman S.B."/>
            <person name="Goldberg J."/>
            <person name="Griggs A."/>
            <person name="Gujja S."/>
            <person name="Hansen M."/>
            <person name="Howarth C."/>
            <person name="Imamovic A."/>
            <person name="Larimer J."/>
            <person name="McCowan C."/>
            <person name="Montmayeur A."/>
            <person name="Murphy C."/>
            <person name="Neiman D."/>
            <person name="Pearson M."/>
            <person name="Priest M."/>
            <person name="Roberts A."/>
            <person name="Saif S."/>
            <person name="Shea T."/>
            <person name="Sisk P."/>
            <person name="Sykes S."/>
            <person name="Wortman J."/>
            <person name="Nusbaum C."/>
            <person name="Birren B."/>
        </authorList>
    </citation>
    <scope>NUCLEOTIDE SEQUENCE [LARGE SCALE GENOMIC DNA]</scope>
    <source>
        <strain evidence="9">CBS 100218</strain>
    </source>
</reference>
<dbReference type="Proteomes" id="UP000016924">
    <property type="component" value="Unassembled WGS sequence"/>
</dbReference>
<dbReference type="GeneID" id="19899874"/>
<dbReference type="Gene3D" id="1.20.1250.20">
    <property type="entry name" value="MFS general substrate transporter like domains"/>
    <property type="match status" value="2"/>
</dbReference>
<feature type="transmembrane region" description="Helical" evidence="6">
    <location>
        <begin position="77"/>
        <end position="102"/>
    </location>
</feature>
<dbReference type="PANTHER" id="PTHR23501:SF6">
    <property type="entry name" value="MULTIDRUG TRANSPORTER, PUTATIVE (AFU_ORTHOLOGUE AFUA_3G14560)-RELATED"/>
    <property type="match status" value="1"/>
</dbReference>
<evidence type="ECO:0000256" key="4">
    <source>
        <dbReference type="ARBA" id="ARBA00023136"/>
    </source>
</evidence>
<evidence type="ECO:0000256" key="5">
    <source>
        <dbReference type="SAM" id="MobiDB-lite"/>
    </source>
</evidence>
<organism evidence="8 9">
    <name type="scientific">Coniosporium apollinis (strain CBS 100218)</name>
    <name type="common">Rock-inhabiting black yeast</name>
    <dbReference type="NCBI Taxonomy" id="1168221"/>
    <lineage>
        <taxon>Eukaryota</taxon>
        <taxon>Fungi</taxon>
        <taxon>Dikarya</taxon>
        <taxon>Ascomycota</taxon>
        <taxon>Pezizomycotina</taxon>
        <taxon>Dothideomycetes</taxon>
        <taxon>Dothideomycetes incertae sedis</taxon>
        <taxon>Coniosporium</taxon>
    </lineage>
</organism>
<feature type="transmembrane region" description="Helical" evidence="6">
    <location>
        <begin position="414"/>
        <end position="438"/>
    </location>
</feature>
<feature type="transmembrane region" description="Helical" evidence="6">
    <location>
        <begin position="310"/>
        <end position="331"/>
    </location>
</feature>
<dbReference type="InterPro" id="IPR020846">
    <property type="entry name" value="MFS_dom"/>
</dbReference>
<name>R7YNU7_CONA1</name>
<dbReference type="SUPFAM" id="SSF103473">
    <property type="entry name" value="MFS general substrate transporter"/>
    <property type="match status" value="1"/>
</dbReference>
<evidence type="ECO:0000256" key="1">
    <source>
        <dbReference type="ARBA" id="ARBA00004141"/>
    </source>
</evidence>
<proteinExistence type="predicted"/>
<evidence type="ECO:0000256" key="2">
    <source>
        <dbReference type="ARBA" id="ARBA00022692"/>
    </source>
</evidence>
<feature type="transmembrane region" description="Helical" evidence="6">
    <location>
        <begin position="152"/>
        <end position="172"/>
    </location>
</feature>
<evidence type="ECO:0000313" key="8">
    <source>
        <dbReference type="EMBL" id="EON63336.1"/>
    </source>
</evidence>
<evidence type="ECO:0000256" key="3">
    <source>
        <dbReference type="ARBA" id="ARBA00022989"/>
    </source>
</evidence>
<keyword evidence="2 6" id="KW-0812">Transmembrane</keyword>
<feature type="transmembrane region" description="Helical" evidence="6">
    <location>
        <begin position="108"/>
        <end position="131"/>
    </location>
</feature>
<dbReference type="GO" id="GO:0015174">
    <property type="term" value="F:basic amino acid transmembrane transporter activity"/>
    <property type="evidence" value="ECO:0007669"/>
    <property type="project" value="TreeGrafter"/>
</dbReference>
<feature type="domain" description="Major facilitator superfamily (MFS) profile" evidence="7">
    <location>
        <begin position="1"/>
        <end position="402"/>
    </location>
</feature>
<feature type="transmembrane region" description="Helical" evidence="6">
    <location>
        <begin position="52"/>
        <end position="70"/>
    </location>
</feature>
<sequence length="472" mass="49726">MSSVTPLGGRLSRIFSPRAYITASACISALGVLVTAFAPTLAVFLIGRGITGVGAAGVLSVVIILVLELASEKRRGLFIGLINSGMTIGVSLGAVIAGAMAPKLGWRIVFWVQVPILLLAGFGVFAALPSARKDAGHPDKPPRQSIAGQLRRIDYLGAVLLVSFVVLFLYALSAHVIHPLYIVVSLILLALFVLVESKYATEPFIPVTVLKSRGTLLSCLATLGMMAARWSVLFYTPVYAIAVRGWKPAEAGLILLPTNAGFALGGLLAGLFHIRRAGSFYISCIVTFAFFAASLSLLSQISTPSSSATAYVIATFLNGLVTGASLNYTLAHLLHLAPKSLHIIVTPLLAMFRGFAGSFGSAIGGGIFARSLKSTLERGFAENGLLNRDSLIRTLMGSPVTVQGLMGVEKEVAVHGYVVAIRALFVAGAMLALVAGVVQAGTGWKGHEDLPEEEERVRREEERAGGAEWEAA</sequence>
<gene>
    <name evidence="8" type="ORF">W97_02563</name>
</gene>
<evidence type="ECO:0000259" key="7">
    <source>
        <dbReference type="PROSITE" id="PS50850"/>
    </source>
</evidence>
<dbReference type="EMBL" id="JH767562">
    <property type="protein sequence ID" value="EON63336.1"/>
    <property type="molecule type" value="Genomic_DNA"/>
</dbReference>